<evidence type="ECO:0000256" key="11">
    <source>
        <dbReference type="SAM" id="MobiDB-lite"/>
    </source>
</evidence>
<dbReference type="InterPro" id="IPR015943">
    <property type="entry name" value="WD40/YVTN_repeat-like_dom_sf"/>
</dbReference>
<evidence type="ECO:0000256" key="3">
    <source>
        <dbReference type="ARBA" id="ARBA00022527"/>
    </source>
</evidence>
<dbReference type="InterPro" id="IPR008271">
    <property type="entry name" value="Ser/Thr_kinase_AS"/>
</dbReference>
<dbReference type="Gene3D" id="3.90.640.10">
    <property type="entry name" value="Actin, Chain A, domain 4"/>
    <property type="match status" value="1"/>
</dbReference>
<dbReference type="InterPro" id="IPR018181">
    <property type="entry name" value="Heat_shock_70_CS"/>
</dbReference>
<sequence length="1142" mass="119314">MNTHQPGTEIAGYRIESVIGHGGMAVVYRAEDTRLGRKVALKLPTPQLADSEQFRQRFIRESRLAASLDHPNIIPIYEAGEADGQLFIAMRYVLGADLKALLAEQGGQLPLERALRLFSQVGSALDAAHRAGLVHRDVKPGNILVTAAERARPPHDDHVYLTDFGLTKRATELSGGLTGTGHFLGTVDYVSPEQIQGRPVGSGTDMYALGCVLYECLTGQLPFRRDDDAALLWAHLVETPAPVSAIRPEVPAAVDAVVARAMAKAPEDRFESCEELLQALEGALRTSAPPPPPPPPPPAPPYAPADRGRRTTATVTDLPGRAQGSMGYSLAIDLGTSFIAAAVADDRGLEMFGLGDGSLVAPAAVYVREDGSLVTGDAAARRAVSRPDRVAREIKRNLGNPTPVMLGGAPYGVTDLLGALLQDVLVRAADRQGAKPEVVALTHPANWGPFRRGLFEDVAQSAGLTDLLYTTEPEAAAAHYASTRPLDEGDVLAVYDLGGGTFDATVLRRTQHGFEIVGTPEGIERLGGADFDDAIFAHVNYLARGALTELDLSDPKTVVALARLRQDCTLAKEALSVDVEATIPVFLPHRHFDVTLTRSDLEGMIRAPIESTIGTLDRVLRAAQIDRTTMAAVLLVGGSSRIPLVAQMVAEAFGRPTVVGAHPKHTVALGAALLAEARRRKVPTALVVGAATRRTATGSVVSDYRPVELVPRGTPQWSPSPAARAPAPVEAGAAPAVTAAAAPALTEAATGGPPVQAPGPRAGGPSGGPPPQGPAPIGPPPTAPRRAGKKWVALVVGLLVVVAAGVFVYLNRQPDDQTAADQSPTASAEAPAPESPPATAVPIPSIGATIPVGETPGFVAAAPNGRHLYVANRTAGVVTVVDTAVDTVTGTIPIDAGPPQFIAFSPDGRRAYVSVWDDERTIAAVSVLDTTTNSVVETIPVDTRPFLSAVSPDGASIYVPNHDTDSVSVIDTATDDLVTNFQVAPNPHWVAFTPDGSKVYTANHDSNVVSAIDPADNTVTAEIPVPTSPHSIAVHPTRPILIVATYDADSASVIDTETDQVLTTIPVGAFPQHAAWSADGRFAYVTNNEGNSISVINGETFAVTATIPTGESPTSFAVLADGSRGYVSNLRDGTLTVLNLAG</sequence>
<dbReference type="PROSITE" id="PS00108">
    <property type="entry name" value="PROTEIN_KINASE_ST"/>
    <property type="match status" value="1"/>
</dbReference>
<keyword evidence="12" id="KW-1133">Transmembrane helix</keyword>
<dbReference type="InterPro" id="IPR019405">
    <property type="entry name" value="Lactonase_7-beta_prop"/>
</dbReference>
<dbReference type="PROSITE" id="PS00329">
    <property type="entry name" value="HSP70_2"/>
    <property type="match status" value="1"/>
</dbReference>
<gene>
    <name evidence="14" type="ORF">SAMN06893097_107193</name>
</gene>
<keyword evidence="12" id="KW-0472">Membrane</keyword>
<dbReference type="RefSeq" id="WP_097207502.1">
    <property type="nucleotide sequence ID" value="NZ_JACHXB010000006.1"/>
</dbReference>
<dbReference type="PROSITE" id="PS01036">
    <property type="entry name" value="HSP70_3"/>
    <property type="match status" value="1"/>
</dbReference>
<evidence type="ECO:0000256" key="4">
    <source>
        <dbReference type="ARBA" id="ARBA00022679"/>
    </source>
</evidence>
<evidence type="ECO:0000256" key="7">
    <source>
        <dbReference type="ARBA" id="ARBA00022840"/>
    </source>
</evidence>
<evidence type="ECO:0000313" key="14">
    <source>
        <dbReference type="EMBL" id="SNX97549.1"/>
    </source>
</evidence>
<dbReference type="InterPro" id="IPR011009">
    <property type="entry name" value="Kinase-like_dom_sf"/>
</dbReference>
<comment type="similarity">
    <text evidence="1">Belongs to the heat shock protein 70 family.</text>
</comment>
<feature type="region of interest" description="Disordered" evidence="11">
    <location>
        <begin position="284"/>
        <end position="320"/>
    </location>
</feature>
<accession>A0A285EEL1</accession>
<dbReference type="Proteomes" id="UP000219514">
    <property type="component" value="Unassembled WGS sequence"/>
</dbReference>
<keyword evidence="12" id="KW-0812">Transmembrane</keyword>
<dbReference type="OrthoDB" id="5166832at2"/>
<dbReference type="Gene3D" id="1.10.510.10">
    <property type="entry name" value="Transferase(Phosphotransferase) domain 1"/>
    <property type="match status" value="1"/>
</dbReference>
<dbReference type="AlphaFoldDB" id="A0A285EEL1"/>
<evidence type="ECO:0000256" key="5">
    <source>
        <dbReference type="ARBA" id="ARBA00022741"/>
    </source>
</evidence>
<keyword evidence="8" id="KW-0346">Stress response</keyword>
<dbReference type="PROSITE" id="PS00107">
    <property type="entry name" value="PROTEIN_KINASE_ATP"/>
    <property type="match status" value="1"/>
</dbReference>
<keyword evidence="4" id="KW-0808">Transferase</keyword>
<dbReference type="Gene3D" id="3.30.420.40">
    <property type="match status" value="2"/>
</dbReference>
<dbReference type="SMART" id="SM00220">
    <property type="entry name" value="S_TKc"/>
    <property type="match status" value="1"/>
</dbReference>
<feature type="domain" description="Protein kinase" evidence="13">
    <location>
        <begin position="13"/>
        <end position="284"/>
    </location>
</feature>
<dbReference type="PROSITE" id="PS50011">
    <property type="entry name" value="PROTEIN_KINASE_DOM"/>
    <property type="match status" value="1"/>
</dbReference>
<evidence type="ECO:0000256" key="2">
    <source>
        <dbReference type="ARBA" id="ARBA00012513"/>
    </source>
</evidence>
<dbReference type="InterPro" id="IPR017441">
    <property type="entry name" value="Protein_kinase_ATP_BS"/>
</dbReference>
<name>A0A285EEL1_9ACTN</name>
<evidence type="ECO:0000256" key="10">
    <source>
        <dbReference type="PROSITE-ProRule" id="PRU10141"/>
    </source>
</evidence>
<evidence type="ECO:0000256" key="8">
    <source>
        <dbReference type="ARBA" id="ARBA00023016"/>
    </source>
</evidence>
<keyword evidence="5 10" id="KW-0547">Nucleotide-binding</keyword>
<protein>
    <recommendedName>
        <fullName evidence="2">non-specific serine/threonine protein kinase</fullName>
        <ecNumber evidence="2">2.7.11.1</ecNumber>
    </recommendedName>
</protein>
<dbReference type="InterPro" id="IPR011964">
    <property type="entry name" value="YVTN_b-propeller_repeat"/>
</dbReference>
<dbReference type="PANTHER" id="PTHR47197:SF3">
    <property type="entry name" value="DIHYDRO-HEME D1 DEHYDROGENASE"/>
    <property type="match status" value="1"/>
</dbReference>
<dbReference type="Pfam" id="PF00012">
    <property type="entry name" value="HSP70"/>
    <property type="match status" value="1"/>
</dbReference>
<organism evidence="14 15">
    <name type="scientific">Geodermatophilus sabuli</name>
    <dbReference type="NCBI Taxonomy" id="1564158"/>
    <lineage>
        <taxon>Bacteria</taxon>
        <taxon>Bacillati</taxon>
        <taxon>Actinomycetota</taxon>
        <taxon>Actinomycetes</taxon>
        <taxon>Geodermatophilales</taxon>
        <taxon>Geodermatophilaceae</taxon>
        <taxon>Geodermatophilus</taxon>
    </lineage>
</organism>
<feature type="transmembrane region" description="Helical" evidence="12">
    <location>
        <begin position="791"/>
        <end position="810"/>
    </location>
</feature>
<dbReference type="SUPFAM" id="SSF56112">
    <property type="entry name" value="Protein kinase-like (PK-like)"/>
    <property type="match status" value="1"/>
</dbReference>
<dbReference type="Pfam" id="PF10282">
    <property type="entry name" value="Lactonase"/>
    <property type="match status" value="1"/>
</dbReference>
<feature type="region of interest" description="Disordered" evidence="11">
    <location>
        <begin position="748"/>
        <end position="786"/>
    </location>
</feature>
<dbReference type="InterPro" id="IPR051200">
    <property type="entry name" value="Host-pathogen_enzymatic-act"/>
</dbReference>
<keyword evidence="7 10" id="KW-0067">ATP-binding</keyword>
<feature type="compositionally biased region" description="Pro residues" evidence="11">
    <location>
        <begin position="767"/>
        <end position="783"/>
    </location>
</feature>
<dbReference type="EC" id="2.7.11.1" evidence="2"/>
<evidence type="ECO:0000256" key="12">
    <source>
        <dbReference type="SAM" id="Phobius"/>
    </source>
</evidence>
<dbReference type="EMBL" id="OBDO01000007">
    <property type="protein sequence ID" value="SNX97549.1"/>
    <property type="molecule type" value="Genomic_DNA"/>
</dbReference>
<dbReference type="NCBIfam" id="TIGR02276">
    <property type="entry name" value="beta_rpt_yvtn"/>
    <property type="match status" value="4"/>
</dbReference>
<evidence type="ECO:0000259" key="13">
    <source>
        <dbReference type="PROSITE" id="PS50011"/>
    </source>
</evidence>
<dbReference type="GO" id="GO:0004674">
    <property type="term" value="F:protein serine/threonine kinase activity"/>
    <property type="evidence" value="ECO:0007669"/>
    <property type="project" value="UniProtKB-KW"/>
</dbReference>
<reference evidence="14 15" key="1">
    <citation type="submission" date="2017-09" db="EMBL/GenBank/DDBJ databases">
        <authorList>
            <person name="Ehlers B."/>
            <person name="Leendertz F.H."/>
        </authorList>
    </citation>
    <scope>NUCLEOTIDE SEQUENCE [LARGE SCALE GENOMIC DNA]</scope>
    <source>
        <strain evidence="14 15">DSM 46844</strain>
    </source>
</reference>
<feature type="region of interest" description="Disordered" evidence="11">
    <location>
        <begin position="710"/>
        <end position="729"/>
    </location>
</feature>
<dbReference type="PRINTS" id="PR00301">
    <property type="entry name" value="HEATSHOCK70"/>
</dbReference>
<dbReference type="InterPro" id="IPR000719">
    <property type="entry name" value="Prot_kinase_dom"/>
</dbReference>
<keyword evidence="9" id="KW-0143">Chaperone</keyword>
<feature type="binding site" evidence="10">
    <location>
        <position position="42"/>
    </location>
    <ligand>
        <name>ATP</name>
        <dbReference type="ChEBI" id="CHEBI:30616"/>
    </ligand>
</feature>
<dbReference type="Gene3D" id="3.30.200.20">
    <property type="entry name" value="Phosphorylase Kinase, domain 1"/>
    <property type="match status" value="1"/>
</dbReference>
<evidence type="ECO:0000256" key="1">
    <source>
        <dbReference type="ARBA" id="ARBA00007381"/>
    </source>
</evidence>
<dbReference type="SUPFAM" id="SSF50969">
    <property type="entry name" value="YVTN repeat-like/Quinoprotein amine dehydrogenase"/>
    <property type="match status" value="1"/>
</dbReference>
<dbReference type="GO" id="GO:0005524">
    <property type="term" value="F:ATP binding"/>
    <property type="evidence" value="ECO:0007669"/>
    <property type="project" value="UniProtKB-UniRule"/>
</dbReference>
<dbReference type="Pfam" id="PF00069">
    <property type="entry name" value="Pkinase"/>
    <property type="match status" value="1"/>
</dbReference>
<dbReference type="GO" id="GO:0140662">
    <property type="term" value="F:ATP-dependent protein folding chaperone"/>
    <property type="evidence" value="ECO:0007669"/>
    <property type="project" value="InterPro"/>
</dbReference>
<dbReference type="CDD" id="cd14014">
    <property type="entry name" value="STKc_PknB_like"/>
    <property type="match status" value="1"/>
</dbReference>
<evidence type="ECO:0000313" key="15">
    <source>
        <dbReference type="Proteomes" id="UP000219514"/>
    </source>
</evidence>
<dbReference type="PANTHER" id="PTHR47197">
    <property type="entry name" value="PROTEIN NIRF"/>
    <property type="match status" value="1"/>
</dbReference>
<evidence type="ECO:0000256" key="6">
    <source>
        <dbReference type="ARBA" id="ARBA00022777"/>
    </source>
</evidence>
<dbReference type="SUPFAM" id="SSF53067">
    <property type="entry name" value="Actin-like ATPase domain"/>
    <property type="match status" value="2"/>
</dbReference>
<evidence type="ECO:0000256" key="9">
    <source>
        <dbReference type="ARBA" id="ARBA00023186"/>
    </source>
</evidence>
<feature type="compositionally biased region" description="Pro residues" evidence="11">
    <location>
        <begin position="288"/>
        <end position="303"/>
    </location>
</feature>
<feature type="compositionally biased region" description="Low complexity" evidence="11">
    <location>
        <begin position="748"/>
        <end position="760"/>
    </location>
</feature>
<feature type="region of interest" description="Disordered" evidence="11">
    <location>
        <begin position="816"/>
        <end position="844"/>
    </location>
</feature>
<keyword evidence="6" id="KW-0418">Kinase</keyword>
<proteinExistence type="inferred from homology"/>
<dbReference type="InterPro" id="IPR043129">
    <property type="entry name" value="ATPase_NBD"/>
</dbReference>
<keyword evidence="3" id="KW-0723">Serine/threonine-protein kinase</keyword>
<dbReference type="InterPro" id="IPR013126">
    <property type="entry name" value="Hsp_70_fam"/>
</dbReference>
<dbReference type="Gene3D" id="2.130.10.10">
    <property type="entry name" value="YVTN repeat-like/Quinoprotein amine dehydrogenase"/>
    <property type="match status" value="3"/>
</dbReference>
<feature type="compositionally biased region" description="Low complexity" evidence="11">
    <location>
        <begin position="823"/>
        <end position="840"/>
    </location>
</feature>
<dbReference type="FunFam" id="1.10.510.10:FF:000021">
    <property type="entry name" value="Serine/threonine protein kinase"/>
    <property type="match status" value="1"/>
</dbReference>
<keyword evidence="15" id="KW-1185">Reference proteome</keyword>
<dbReference type="InterPro" id="IPR011044">
    <property type="entry name" value="Quino_amine_DH_bsu"/>
</dbReference>